<dbReference type="NCBIfam" id="TIGR00675">
    <property type="entry name" value="dcm"/>
    <property type="match status" value="1"/>
</dbReference>
<dbReference type="InterPro" id="IPR001525">
    <property type="entry name" value="C5_MeTfrase"/>
</dbReference>
<evidence type="ECO:0000256" key="2">
    <source>
        <dbReference type="ARBA" id="ARBA00022679"/>
    </source>
</evidence>
<name>A0A6M3JS33_9ZZZZ</name>
<protein>
    <submittedName>
        <fullName evidence="4">Putative methyltransferase</fullName>
    </submittedName>
</protein>
<dbReference type="InterPro" id="IPR018117">
    <property type="entry name" value="C5_DNA_meth_AS"/>
</dbReference>
<dbReference type="GO" id="GO:0008168">
    <property type="term" value="F:methyltransferase activity"/>
    <property type="evidence" value="ECO:0007669"/>
    <property type="project" value="UniProtKB-KW"/>
</dbReference>
<keyword evidence="2 4" id="KW-0808">Transferase</keyword>
<dbReference type="AlphaFoldDB" id="A0A6M3JS33"/>
<evidence type="ECO:0000313" key="4">
    <source>
        <dbReference type="EMBL" id="QJA71557.1"/>
    </source>
</evidence>
<sequence>MNYFSLFTGIGGFDLPLKEMGFSCAGWSEIDKYAIKTFEVNFPELKDLNFGDITEIDTEKIPDFDLLVGGSPCQSFSIAGKREGLKGISGLFYHYLRILNDKKPSWFIWENVKGVLSSNQGRDFENITSAFSDCGYTIKGKILNTKDYGIPQSRQRCFIVGQREDLGIFTFEFPPKEKLKIFLKDIIENGYVDRKICHCIDSNYNKTSISNLNAYVNMGKRQIVFSRPIQIGKIGKGGQGERIYSKYGISVTLKSEGGAGLYEIEPGTFRKLTPLECFRLQGFPDEFVIRAKEAGISNQQLYRQAGNAVTTTVIKAILNSLFLDNNTTKQLTLL</sequence>
<accession>A0A6M3JS33</accession>
<dbReference type="Gene3D" id="3.90.120.10">
    <property type="entry name" value="DNA Methylase, subunit A, domain 2"/>
    <property type="match status" value="1"/>
</dbReference>
<dbReference type="InterPro" id="IPR050750">
    <property type="entry name" value="C5-MTase"/>
</dbReference>
<dbReference type="Pfam" id="PF00145">
    <property type="entry name" value="DNA_methylase"/>
    <property type="match status" value="1"/>
</dbReference>
<dbReference type="GO" id="GO:0032259">
    <property type="term" value="P:methylation"/>
    <property type="evidence" value="ECO:0007669"/>
    <property type="project" value="UniProtKB-KW"/>
</dbReference>
<gene>
    <name evidence="4" type="ORF">MM415A03143_0010</name>
</gene>
<evidence type="ECO:0000256" key="3">
    <source>
        <dbReference type="ARBA" id="ARBA00022691"/>
    </source>
</evidence>
<dbReference type="PROSITE" id="PS00094">
    <property type="entry name" value="C5_MTASE_1"/>
    <property type="match status" value="1"/>
</dbReference>
<dbReference type="PROSITE" id="PS51679">
    <property type="entry name" value="SAM_MT_C5"/>
    <property type="match status" value="1"/>
</dbReference>
<dbReference type="Gene3D" id="3.40.50.150">
    <property type="entry name" value="Vaccinia Virus protein VP39"/>
    <property type="match status" value="1"/>
</dbReference>
<reference evidence="4" key="1">
    <citation type="submission" date="2020-03" db="EMBL/GenBank/DDBJ databases">
        <title>The deep terrestrial virosphere.</title>
        <authorList>
            <person name="Holmfeldt K."/>
            <person name="Nilsson E."/>
            <person name="Simone D."/>
            <person name="Lopez-Fernandez M."/>
            <person name="Wu X."/>
            <person name="de Brujin I."/>
            <person name="Lundin D."/>
            <person name="Andersson A."/>
            <person name="Bertilsson S."/>
            <person name="Dopson M."/>
        </authorList>
    </citation>
    <scope>NUCLEOTIDE SEQUENCE</scope>
    <source>
        <strain evidence="4">MM415A03143</strain>
    </source>
</reference>
<proteinExistence type="predicted"/>
<dbReference type="EMBL" id="MT141881">
    <property type="protein sequence ID" value="QJA71557.1"/>
    <property type="molecule type" value="Genomic_DNA"/>
</dbReference>
<keyword evidence="3" id="KW-0949">S-adenosyl-L-methionine</keyword>
<dbReference type="InterPro" id="IPR029063">
    <property type="entry name" value="SAM-dependent_MTases_sf"/>
</dbReference>
<organism evidence="4">
    <name type="scientific">viral metagenome</name>
    <dbReference type="NCBI Taxonomy" id="1070528"/>
    <lineage>
        <taxon>unclassified sequences</taxon>
        <taxon>metagenomes</taxon>
        <taxon>organismal metagenomes</taxon>
    </lineage>
</organism>
<dbReference type="SUPFAM" id="SSF53335">
    <property type="entry name" value="S-adenosyl-L-methionine-dependent methyltransferases"/>
    <property type="match status" value="1"/>
</dbReference>
<evidence type="ECO:0000256" key="1">
    <source>
        <dbReference type="ARBA" id="ARBA00022603"/>
    </source>
</evidence>
<dbReference type="PANTHER" id="PTHR46098:SF1">
    <property type="entry name" value="TRNA (CYTOSINE(38)-C(5))-METHYLTRANSFERASE"/>
    <property type="match status" value="1"/>
</dbReference>
<dbReference type="CDD" id="cd00315">
    <property type="entry name" value="Cyt_C5_DNA_methylase"/>
    <property type="match status" value="1"/>
</dbReference>
<keyword evidence="1 4" id="KW-0489">Methyltransferase</keyword>
<dbReference type="PRINTS" id="PR00105">
    <property type="entry name" value="C5METTRFRASE"/>
</dbReference>
<dbReference type="PANTHER" id="PTHR46098">
    <property type="entry name" value="TRNA (CYTOSINE(38)-C(5))-METHYLTRANSFERASE"/>
    <property type="match status" value="1"/>
</dbReference>